<dbReference type="InterPro" id="IPR036866">
    <property type="entry name" value="RibonucZ/Hydroxyglut_hydro"/>
</dbReference>
<protein>
    <recommendedName>
        <fullName evidence="2">Metallo-beta-lactamase domain-containing protein</fullName>
    </recommendedName>
</protein>
<dbReference type="Pfam" id="PF00753">
    <property type="entry name" value="Lactamase_B"/>
    <property type="match status" value="1"/>
</dbReference>
<dbReference type="GO" id="GO:0042781">
    <property type="term" value="F:3'-tRNA processing endoribonuclease activity"/>
    <property type="evidence" value="ECO:0007669"/>
    <property type="project" value="TreeGrafter"/>
</dbReference>
<dbReference type="PANTHER" id="PTHR46018:SF2">
    <property type="entry name" value="ZINC PHOSPHODIESTERASE ELAC PROTEIN 1"/>
    <property type="match status" value="1"/>
</dbReference>
<dbReference type="VEuPathDB" id="FungiDB:SCHCODRAFT_02606671"/>
<dbReference type="Proteomes" id="UP000007431">
    <property type="component" value="Unassembled WGS sequence"/>
</dbReference>
<dbReference type="InterPro" id="IPR001279">
    <property type="entry name" value="Metallo-B-lactamas"/>
</dbReference>
<feature type="non-terminal residue" evidence="3">
    <location>
        <position position="140"/>
    </location>
</feature>
<evidence type="ECO:0000313" key="4">
    <source>
        <dbReference type="Proteomes" id="UP000007431"/>
    </source>
</evidence>
<dbReference type="EMBL" id="GL377303">
    <property type="protein sequence ID" value="EFJ01023.1"/>
    <property type="molecule type" value="Genomic_DNA"/>
</dbReference>
<reference evidence="3 4" key="1">
    <citation type="journal article" date="2010" name="Nat. Biotechnol.">
        <title>Genome sequence of the model mushroom Schizophyllum commune.</title>
        <authorList>
            <person name="Ohm R.A."/>
            <person name="de Jong J.F."/>
            <person name="Lugones L.G."/>
            <person name="Aerts A."/>
            <person name="Kothe E."/>
            <person name="Stajich J.E."/>
            <person name="de Vries R.P."/>
            <person name="Record E."/>
            <person name="Levasseur A."/>
            <person name="Baker S.E."/>
            <person name="Bartholomew K.A."/>
            <person name="Coutinho P.M."/>
            <person name="Erdmann S."/>
            <person name="Fowler T.J."/>
            <person name="Gathman A.C."/>
            <person name="Lombard V."/>
            <person name="Henrissat B."/>
            <person name="Knabe N."/>
            <person name="Kuees U."/>
            <person name="Lilly W.W."/>
            <person name="Lindquist E."/>
            <person name="Lucas S."/>
            <person name="Magnuson J.K."/>
            <person name="Piumi F."/>
            <person name="Raudaskoski M."/>
            <person name="Salamov A."/>
            <person name="Schmutz J."/>
            <person name="Schwarze F.W.M.R."/>
            <person name="vanKuyk P.A."/>
            <person name="Horton J.S."/>
            <person name="Grigoriev I.V."/>
            <person name="Woesten H.A.B."/>
        </authorList>
    </citation>
    <scope>NUCLEOTIDE SEQUENCE [LARGE SCALE GENOMIC DNA]</scope>
    <source>
        <strain evidence="4">H4-8 / FGSC 9210</strain>
    </source>
</reference>
<sequence length="140" mass="15055">MGYNNMAITFLGTSSGGGPTEHRNCSSLLVDCCGNGELWMVDCAEGTTRQFMFARDVRPMQVKKIFITHMHVDHVMGIIGFLRNVLFPLPVLGSGPDRDPNAPVSHHPFAFDLPAYLPSSPKCTSTAPPASATSFAPSST</sequence>
<evidence type="ECO:0000313" key="3">
    <source>
        <dbReference type="EMBL" id="EFJ01023.1"/>
    </source>
</evidence>
<keyword evidence="4" id="KW-1185">Reference proteome</keyword>
<gene>
    <name evidence="3" type="ORF">SCHCODRAFT_105520</name>
</gene>
<feature type="region of interest" description="Disordered" evidence="1">
    <location>
        <begin position="121"/>
        <end position="140"/>
    </location>
</feature>
<dbReference type="AlphaFoldDB" id="D8PWE3"/>
<dbReference type="HOGENOM" id="CLU_1836295_0_0_1"/>
<organism evidence="4">
    <name type="scientific">Schizophyllum commune (strain H4-8 / FGSC 9210)</name>
    <name type="common">Split gill fungus</name>
    <dbReference type="NCBI Taxonomy" id="578458"/>
    <lineage>
        <taxon>Eukaryota</taxon>
        <taxon>Fungi</taxon>
        <taxon>Dikarya</taxon>
        <taxon>Basidiomycota</taxon>
        <taxon>Agaricomycotina</taxon>
        <taxon>Agaricomycetes</taxon>
        <taxon>Agaricomycetidae</taxon>
        <taxon>Agaricales</taxon>
        <taxon>Schizophyllaceae</taxon>
        <taxon>Schizophyllum</taxon>
    </lineage>
</organism>
<evidence type="ECO:0000259" key="2">
    <source>
        <dbReference type="Pfam" id="PF00753"/>
    </source>
</evidence>
<dbReference type="GO" id="GO:0005634">
    <property type="term" value="C:nucleus"/>
    <property type="evidence" value="ECO:0007669"/>
    <property type="project" value="TreeGrafter"/>
</dbReference>
<proteinExistence type="predicted"/>
<dbReference type="InParanoid" id="D8PWE3"/>
<name>D8PWE3_SCHCM</name>
<dbReference type="eggNOG" id="KOG2121">
    <property type="taxonomic scope" value="Eukaryota"/>
</dbReference>
<dbReference type="SUPFAM" id="SSF56281">
    <property type="entry name" value="Metallo-hydrolase/oxidoreductase"/>
    <property type="match status" value="1"/>
</dbReference>
<dbReference type="PANTHER" id="PTHR46018">
    <property type="entry name" value="ZINC PHOSPHODIESTERASE ELAC PROTEIN 1"/>
    <property type="match status" value="1"/>
</dbReference>
<feature type="domain" description="Metallo-beta-lactamase" evidence="2">
    <location>
        <begin position="23"/>
        <end position="83"/>
    </location>
</feature>
<dbReference type="Gene3D" id="3.60.15.10">
    <property type="entry name" value="Ribonuclease Z/Hydroxyacylglutathione hydrolase-like"/>
    <property type="match status" value="1"/>
</dbReference>
<accession>D8PWE3</accession>
<evidence type="ECO:0000256" key="1">
    <source>
        <dbReference type="SAM" id="MobiDB-lite"/>
    </source>
</evidence>